<dbReference type="AlphaFoldDB" id="A0A401FYE8"/>
<reference evidence="4" key="1">
    <citation type="submission" date="2017-11" db="EMBL/GenBank/DDBJ databases">
        <authorList>
            <person name="Watanabe M."/>
            <person name="Kojima H."/>
        </authorList>
    </citation>
    <scope>NUCLEOTIDE SEQUENCE [LARGE SCALE GENOMIC DNA]</scope>
    <source>
        <strain evidence="4">Tokyo 01</strain>
    </source>
</reference>
<keyword evidence="2" id="KW-0159">Chromosome partition</keyword>
<comment type="subunit">
    <text evidence="2">Component of a cohesin-like complex composed of ScpA, ScpB and the Smc homodimer, in which ScpA and ScpB bind to the head domain of Smc. The presence of the three proteins is required for the association of the complex with DNA.</text>
</comment>
<dbReference type="GO" id="GO:0051301">
    <property type="term" value="P:cell division"/>
    <property type="evidence" value="ECO:0007669"/>
    <property type="project" value="UniProtKB-KW"/>
</dbReference>
<proteinExistence type="inferred from homology"/>
<accession>A0A401FYE8</accession>
<keyword evidence="2" id="KW-0132">Cell division</keyword>
<dbReference type="HAMAP" id="MF_01805">
    <property type="entry name" value="ScpA"/>
    <property type="match status" value="1"/>
</dbReference>
<name>A0A401FYE8_9BACT</name>
<dbReference type="EMBL" id="BEXT01000001">
    <property type="protein sequence ID" value="GBC61966.1"/>
    <property type="molecule type" value="Genomic_DNA"/>
</dbReference>
<dbReference type="Proteomes" id="UP000288096">
    <property type="component" value="Unassembled WGS sequence"/>
</dbReference>
<dbReference type="RefSeq" id="WP_124329188.1">
    <property type="nucleotide sequence ID" value="NZ_BEXT01000001.1"/>
</dbReference>
<dbReference type="GO" id="GO:0005737">
    <property type="term" value="C:cytoplasm"/>
    <property type="evidence" value="ECO:0007669"/>
    <property type="project" value="UniProtKB-SubCell"/>
</dbReference>
<keyword evidence="2" id="KW-0131">Cell cycle</keyword>
<evidence type="ECO:0000256" key="2">
    <source>
        <dbReference type="HAMAP-Rule" id="MF_01805"/>
    </source>
</evidence>
<dbReference type="GO" id="GO:0006260">
    <property type="term" value="P:DNA replication"/>
    <property type="evidence" value="ECO:0007669"/>
    <property type="project" value="UniProtKB-UniRule"/>
</dbReference>
<dbReference type="PANTHER" id="PTHR33969">
    <property type="entry name" value="SEGREGATION AND CONDENSATION PROTEIN A"/>
    <property type="match status" value="1"/>
</dbReference>
<dbReference type="InterPro" id="IPR003768">
    <property type="entry name" value="ScpA"/>
</dbReference>
<dbReference type="OrthoDB" id="9811016at2"/>
<dbReference type="Gene3D" id="6.10.250.2410">
    <property type="match status" value="1"/>
</dbReference>
<organism evidence="3 4">
    <name type="scientific">Desulfonema ishimotonii</name>
    <dbReference type="NCBI Taxonomy" id="45657"/>
    <lineage>
        <taxon>Bacteria</taxon>
        <taxon>Pseudomonadati</taxon>
        <taxon>Thermodesulfobacteriota</taxon>
        <taxon>Desulfobacteria</taxon>
        <taxon>Desulfobacterales</taxon>
        <taxon>Desulfococcaceae</taxon>
        <taxon>Desulfonema</taxon>
    </lineage>
</organism>
<comment type="subcellular location">
    <subcellularLocation>
        <location evidence="2">Cytoplasm</location>
    </subcellularLocation>
    <text evidence="2">Associated with two foci at the outer edges of the nucleoid region in young cells, and at four foci within both cell halves in older cells.</text>
</comment>
<keyword evidence="4" id="KW-1185">Reference proteome</keyword>
<reference evidence="4" key="2">
    <citation type="submission" date="2019-01" db="EMBL/GenBank/DDBJ databases">
        <title>Genome sequence of Desulfonema ishimotonii strain Tokyo 01.</title>
        <authorList>
            <person name="Fukui M."/>
        </authorList>
    </citation>
    <scope>NUCLEOTIDE SEQUENCE [LARGE SCALE GENOMIC DNA]</scope>
    <source>
        <strain evidence="4">Tokyo 01</strain>
    </source>
</reference>
<comment type="similarity">
    <text evidence="2">Belongs to the ScpA family.</text>
</comment>
<evidence type="ECO:0000313" key="3">
    <source>
        <dbReference type="EMBL" id="GBC61966.1"/>
    </source>
</evidence>
<dbReference type="GO" id="GO:0007059">
    <property type="term" value="P:chromosome segregation"/>
    <property type="evidence" value="ECO:0007669"/>
    <property type="project" value="UniProtKB-UniRule"/>
</dbReference>
<keyword evidence="2" id="KW-0963">Cytoplasm</keyword>
<comment type="function">
    <text evidence="2">Participates in chromosomal partition during cell division. May act via the formation of a condensin-like complex containing Smc and ScpB that pull DNA away from mid-cell into both cell halves.</text>
</comment>
<comment type="caution">
    <text evidence="3">The sequence shown here is derived from an EMBL/GenBank/DDBJ whole genome shotgun (WGS) entry which is preliminary data.</text>
</comment>
<dbReference type="PANTHER" id="PTHR33969:SF2">
    <property type="entry name" value="SEGREGATION AND CONDENSATION PROTEIN A"/>
    <property type="match status" value="1"/>
</dbReference>
<dbReference type="Pfam" id="PF02616">
    <property type="entry name" value="SMC_ScpA"/>
    <property type="match status" value="1"/>
</dbReference>
<protein>
    <recommendedName>
        <fullName evidence="1 2">Segregation and condensation protein A</fullName>
    </recommendedName>
</protein>
<evidence type="ECO:0000256" key="1">
    <source>
        <dbReference type="ARBA" id="ARBA00044777"/>
    </source>
</evidence>
<evidence type="ECO:0000313" key="4">
    <source>
        <dbReference type="Proteomes" id="UP000288096"/>
    </source>
</evidence>
<sequence>MSDERYEVKVENVFEGPMDLLIYLIKKHEVDIYDIPIGLITEQYLGYLEWMKAMSINVAGDFILMASTLTQIKSRMLLPVHETLEEEEDPRLELTRPLLEYLRLKAAAEQLEDRELLGVDTFLRGVAEDEIAFDPSEREIQVSLFELIDAFQRILSNMSAEHRLTFDEERFSIQDKISELVDVLEERGTVTFHELFSPNLKKDELIVTFLAILEMGKLCLVRITQQVQTGIIRLFYI</sequence>
<gene>
    <name evidence="2" type="primary">scpA</name>
    <name evidence="3" type="ORF">DENIS_2929</name>
</gene>